<evidence type="ECO:0000256" key="7">
    <source>
        <dbReference type="ARBA" id="ARBA00044550"/>
    </source>
</evidence>
<keyword evidence="4" id="KW-0067">ATP-binding</keyword>
<dbReference type="NCBIfam" id="TIGR00614">
    <property type="entry name" value="recQ_fam"/>
    <property type="match status" value="1"/>
</dbReference>
<dbReference type="Pfam" id="PF16124">
    <property type="entry name" value="RecQ_Zn_bind"/>
    <property type="match status" value="1"/>
</dbReference>
<dbReference type="PROSITE" id="PS51192">
    <property type="entry name" value="HELICASE_ATP_BIND_1"/>
    <property type="match status" value="1"/>
</dbReference>
<dbReference type="PROSITE" id="PS51194">
    <property type="entry name" value="HELICASE_CTER"/>
    <property type="match status" value="1"/>
</dbReference>
<dbReference type="GO" id="GO:0006310">
    <property type="term" value="P:DNA recombination"/>
    <property type="evidence" value="ECO:0007669"/>
    <property type="project" value="InterPro"/>
</dbReference>
<dbReference type="InterPro" id="IPR001650">
    <property type="entry name" value="Helicase_C-like"/>
</dbReference>
<dbReference type="PANTHER" id="PTHR13710:SF84">
    <property type="entry name" value="ATP-DEPENDENT DNA HELICASE RECS-RELATED"/>
    <property type="match status" value="1"/>
</dbReference>
<dbReference type="AlphaFoldDB" id="A0A2H6C1K4"/>
<evidence type="ECO:0000256" key="2">
    <source>
        <dbReference type="ARBA" id="ARBA00022801"/>
    </source>
</evidence>
<organism evidence="8 9">
    <name type="scientific">Tetragenococcus halophilus subsp. halophilus</name>
    <dbReference type="NCBI Taxonomy" id="1513897"/>
    <lineage>
        <taxon>Bacteria</taxon>
        <taxon>Bacillati</taxon>
        <taxon>Bacillota</taxon>
        <taxon>Bacilli</taxon>
        <taxon>Lactobacillales</taxon>
        <taxon>Enterococcaceae</taxon>
        <taxon>Tetragenococcus</taxon>
    </lineage>
</organism>
<dbReference type="SMART" id="SM00490">
    <property type="entry name" value="HELICc"/>
    <property type="match status" value="1"/>
</dbReference>
<dbReference type="Pfam" id="PF00270">
    <property type="entry name" value="DEAD"/>
    <property type="match status" value="1"/>
</dbReference>
<dbReference type="InterPro" id="IPR011545">
    <property type="entry name" value="DEAD/DEAH_box_helicase_dom"/>
</dbReference>
<dbReference type="GO" id="GO:0043590">
    <property type="term" value="C:bacterial nucleoid"/>
    <property type="evidence" value="ECO:0007669"/>
    <property type="project" value="TreeGrafter"/>
</dbReference>
<dbReference type="CDD" id="cd17920">
    <property type="entry name" value="DEXHc_RecQ"/>
    <property type="match status" value="1"/>
</dbReference>
<dbReference type="SMART" id="SM00487">
    <property type="entry name" value="DEXDc"/>
    <property type="match status" value="1"/>
</dbReference>
<gene>
    <name evidence="8" type="primary">recQ</name>
    <name evidence="8" type="ORF">TEHN7118_0564</name>
</gene>
<reference evidence="8 9" key="1">
    <citation type="submission" date="2016-05" db="EMBL/GenBank/DDBJ databases">
        <title>Whole genome sequencing of Tetragenococcus halophilus subsp. halophilus NISL 7118.</title>
        <authorList>
            <person name="Shiwa Y."/>
            <person name="Nishimura I."/>
            <person name="Yoshikawa H."/>
            <person name="Koyama Y."/>
            <person name="Oguma T."/>
        </authorList>
    </citation>
    <scope>NUCLEOTIDE SEQUENCE [LARGE SCALE GENOMIC DNA]</scope>
    <source>
        <strain evidence="8 9">NISL 7118</strain>
    </source>
</reference>
<dbReference type="InterPro" id="IPR004589">
    <property type="entry name" value="DNA_helicase_ATP-dep_RecQ"/>
</dbReference>
<dbReference type="InterPro" id="IPR014001">
    <property type="entry name" value="Helicase_ATP-bd"/>
</dbReference>
<dbReference type="Proteomes" id="UP000236214">
    <property type="component" value="Unassembled WGS sequence"/>
</dbReference>
<dbReference type="InterPro" id="IPR032284">
    <property type="entry name" value="RecQ_Zn-bd"/>
</dbReference>
<protein>
    <recommendedName>
        <fullName evidence="6">ATP-dependent DNA helicase RecQ</fullName>
    </recommendedName>
    <alternativeName>
        <fullName evidence="7">DNA 3'-5' helicase RecQ</fullName>
    </alternativeName>
</protein>
<evidence type="ECO:0000313" key="9">
    <source>
        <dbReference type="Proteomes" id="UP000236214"/>
    </source>
</evidence>
<dbReference type="InterPro" id="IPR002464">
    <property type="entry name" value="DNA/RNA_helicase_DEAH_CS"/>
</dbReference>
<dbReference type="GO" id="GO:0009378">
    <property type="term" value="F:four-way junction helicase activity"/>
    <property type="evidence" value="ECO:0007669"/>
    <property type="project" value="TreeGrafter"/>
</dbReference>
<keyword evidence="3 8" id="KW-0347">Helicase</keyword>
<dbReference type="GO" id="GO:0003677">
    <property type="term" value="F:DNA binding"/>
    <property type="evidence" value="ECO:0007669"/>
    <property type="project" value="UniProtKB-KW"/>
</dbReference>
<keyword evidence="9" id="KW-1185">Reference proteome</keyword>
<evidence type="ECO:0000256" key="4">
    <source>
        <dbReference type="ARBA" id="ARBA00022840"/>
    </source>
</evidence>
<keyword evidence="5" id="KW-0238">DNA-binding</keyword>
<dbReference type="GO" id="GO:0006281">
    <property type="term" value="P:DNA repair"/>
    <property type="evidence" value="ECO:0007669"/>
    <property type="project" value="TreeGrafter"/>
</dbReference>
<evidence type="ECO:0000256" key="6">
    <source>
        <dbReference type="ARBA" id="ARBA00044535"/>
    </source>
</evidence>
<dbReference type="RefSeq" id="WP_061840633.1">
    <property type="nucleotide sequence ID" value="NZ_BAABQP010000003.1"/>
</dbReference>
<keyword evidence="1" id="KW-0547">Nucleotide-binding</keyword>
<dbReference type="GO" id="GO:0030894">
    <property type="term" value="C:replisome"/>
    <property type="evidence" value="ECO:0007669"/>
    <property type="project" value="TreeGrafter"/>
</dbReference>
<dbReference type="GO" id="GO:0016787">
    <property type="term" value="F:hydrolase activity"/>
    <property type="evidence" value="ECO:0007669"/>
    <property type="project" value="UniProtKB-KW"/>
</dbReference>
<evidence type="ECO:0000256" key="3">
    <source>
        <dbReference type="ARBA" id="ARBA00022806"/>
    </source>
</evidence>
<name>A0A2H6C1K4_TETHA</name>
<dbReference type="GO" id="GO:0005524">
    <property type="term" value="F:ATP binding"/>
    <property type="evidence" value="ECO:0007669"/>
    <property type="project" value="UniProtKB-KW"/>
</dbReference>
<dbReference type="Gene3D" id="3.40.50.300">
    <property type="entry name" value="P-loop containing nucleotide triphosphate hydrolases"/>
    <property type="match status" value="2"/>
</dbReference>
<dbReference type="SUPFAM" id="SSF52540">
    <property type="entry name" value="P-loop containing nucleoside triphosphate hydrolases"/>
    <property type="match status" value="1"/>
</dbReference>
<comment type="caution">
    <text evidence="8">The sequence shown here is derived from an EMBL/GenBank/DDBJ whole genome shotgun (WGS) entry which is preliminary data.</text>
</comment>
<proteinExistence type="predicted"/>
<dbReference type="PROSITE" id="PS00690">
    <property type="entry name" value="DEAH_ATP_HELICASE"/>
    <property type="match status" value="1"/>
</dbReference>
<accession>A0A2H6C1K4</accession>
<evidence type="ECO:0000313" key="8">
    <source>
        <dbReference type="EMBL" id="GBD67758.1"/>
    </source>
</evidence>
<evidence type="ECO:0000256" key="5">
    <source>
        <dbReference type="ARBA" id="ARBA00023125"/>
    </source>
</evidence>
<dbReference type="GeneID" id="64054506"/>
<keyword evidence="2" id="KW-0378">Hydrolase</keyword>
<sequence length="470" mass="55273">MLEETLYRYFRYKSFRPGQKETINSLLEGNDSLAILPTGTGKSLCYQLPAYLREGTVLIVTPLISLMEDQLASLQRNGEKRGVLLNGNLNEQEKMYVLDHFSSYKFVFLSPEMLMQEKILSKLQLYHIALFVVDEAHCISQWGIDFRPEYRNLKQAKKRLHNPVTLALTATATDEVKTEIKNLLLSKNTVEHCYSVDRPNVSLSVIHTQAKLTDLKKLLDKAYGSVLIYCATRKKVEEVYDRLKNDYIIGYYHGGLDSSQRRLLQEQFINDQLQILVCTNAFGMGVDKSDIRLVIHYELPDSLENYMQEIGRSGRDQKPSNAVLLYQEKDEKIHHFMQQQAQQERQFFEFYLDQQLLSKLTELQEKWLQQIKVSDQDSFLTQLRQNETEKQKKLKQMLDYIYFDGCRREFLLSYFGETLTKIPERCCDFHGIKEVIDDKKEYCFSVNKTHWQEILLKMFKEENSQQFRKT</sequence>
<dbReference type="GO" id="GO:0005737">
    <property type="term" value="C:cytoplasm"/>
    <property type="evidence" value="ECO:0007669"/>
    <property type="project" value="TreeGrafter"/>
</dbReference>
<evidence type="ECO:0000256" key="1">
    <source>
        <dbReference type="ARBA" id="ARBA00022741"/>
    </source>
</evidence>
<dbReference type="InterPro" id="IPR027417">
    <property type="entry name" value="P-loop_NTPase"/>
</dbReference>
<dbReference type="GO" id="GO:0043138">
    <property type="term" value="F:3'-5' DNA helicase activity"/>
    <property type="evidence" value="ECO:0007669"/>
    <property type="project" value="TreeGrafter"/>
</dbReference>
<dbReference type="PANTHER" id="PTHR13710">
    <property type="entry name" value="DNA HELICASE RECQ FAMILY MEMBER"/>
    <property type="match status" value="1"/>
</dbReference>
<dbReference type="EMBL" id="BDEC01000019">
    <property type="protein sequence ID" value="GBD67758.1"/>
    <property type="molecule type" value="Genomic_DNA"/>
</dbReference>
<dbReference type="Pfam" id="PF00271">
    <property type="entry name" value="Helicase_C"/>
    <property type="match status" value="1"/>
</dbReference>